<feature type="non-terminal residue" evidence="2">
    <location>
        <position position="52"/>
    </location>
</feature>
<comment type="caution">
    <text evidence="2">The sequence shown here is derived from an EMBL/GenBank/DDBJ whole genome shotgun (WGS) entry which is preliminary data.</text>
</comment>
<dbReference type="Proteomes" id="UP000217994">
    <property type="component" value="Unassembled WGS sequence"/>
</dbReference>
<sequence length="52" mass="5325">MNIQTRRNVLVAAALVAALTGCATESSRTLDVPVVSSAQRPYTGKPVAIAVG</sequence>
<reference evidence="2 3" key="1">
    <citation type="submission" date="2017-01" db="EMBL/GenBank/DDBJ databases">
        <title>Whole-Genome Shotgun Sequencing of Two beta-Proteobacterial Species in Search of the Bulgecin Biosynthetic Cluster.</title>
        <authorList>
            <person name="Horsman M.E."/>
            <person name="Marous D.R."/>
            <person name="Li R."/>
            <person name="Oliver R.A."/>
            <person name="Byun B."/>
            <person name="Emrich S.J."/>
            <person name="Boggess B."/>
            <person name="Townsend C.A."/>
            <person name="Mobashery S."/>
        </authorList>
    </citation>
    <scope>NUCLEOTIDE SEQUENCE [LARGE SCALE GENOMIC DNA]</scope>
    <source>
        <strain evidence="2 3">ATCC 31433</strain>
    </source>
</reference>
<feature type="chain" id="PRO_5012449693" evidence="1">
    <location>
        <begin position="24"/>
        <end position="52"/>
    </location>
</feature>
<dbReference type="EMBL" id="MTZU01000048">
    <property type="protein sequence ID" value="PCE31343.1"/>
    <property type="molecule type" value="Genomic_DNA"/>
</dbReference>
<protein>
    <submittedName>
        <fullName evidence="2">Curli production assembly protein CsgG</fullName>
    </submittedName>
</protein>
<keyword evidence="1" id="KW-0732">Signal</keyword>
<evidence type="ECO:0000256" key="1">
    <source>
        <dbReference type="SAM" id="SignalP"/>
    </source>
</evidence>
<proteinExistence type="predicted"/>
<organism evidence="2 3">
    <name type="scientific">Burkholderia ubonensis subsp. mesacidophila</name>
    <dbReference type="NCBI Taxonomy" id="265293"/>
    <lineage>
        <taxon>Bacteria</taxon>
        <taxon>Pseudomonadati</taxon>
        <taxon>Pseudomonadota</taxon>
        <taxon>Betaproteobacteria</taxon>
        <taxon>Burkholderiales</taxon>
        <taxon>Burkholderiaceae</taxon>
        <taxon>Burkholderia</taxon>
        <taxon>Burkholderia cepacia complex</taxon>
    </lineage>
</organism>
<accession>A0A2A4FC38</accession>
<name>A0A2A4FC38_9BURK</name>
<dbReference type="PROSITE" id="PS51257">
    <property type="entry name" value="PROKAR_LIPOPROTEIN"/>
    <property type="match status" value="1"/>
</dbReference>
<dbReference type="InterPro" id="IPR019546">
    <property type="entry name" value="TAT_signal_bac_arc"/>
</dbReference>
<feature type="signal peptide" evidence="1">
    <location>
        <begin position="1"/>
        <end position="23"/>
    </location>
</feature>
<evidence type="ECO:0000313" key="2">
    <source>
        <dbReference type="EMBL" id="PCE31343.1"/>
    </source>
</evidence>
<dbReference type="NCBIfam" id="TIGR01409">
    <property type="entry name" value="TAT_signal_seq"/>
    <property type="match status" value="1"/>
</dbReference>
<evidence type="ECO:0000313" key="3">
    <source>
        <dbReference type="Proteomes" id="UP000217994"/>
    </source>
</evidence>
<gene>
    <name evidence="2" type="ORF">BZL54_16095</name>
</gene>
<dbReference type="AlphaFoldDB" id="A0A2A4FC38"/>